<feature type="compositionally biased region" description="Polar residues" evidence="1">
    <location>
        <begin position="703"/>
        <end position="715"/>
    </location>
</feature>
<organism evidence="4 5">
    <name type="scientific">Actinacidiphila rubida</name>
    <dbReference type="NCBI Taxonomy" id="310780"/>
    <lineage>
        <taxon>Bacteria</taxon>
        <taxon>Bacillati</taxon>
        <taxon>Actinomycetota</taxon>
        <taxon>Actinomycetes</taxon>
        <taxon>Kitasatosporales</taxon>
        <taxon>Streptomycetaceae</taxon>
        <taxon>Actinacidiphila</taxon>
    </lineage>
</organism>
<gene>
    <name evidence="4" type="ORF">SAMN05216267_104423</name>
</gene>
<dbReference type="InterPro" id="IPR050278">
    <property type="entry name" value="Serine_Prot_S9B/DPPIV"/>
</dbReference>
<dbReference type="OrthoDB" id="9812921at2"/>
<dbReference type="Pfam" id="PF00326">
    <property type="entry name" value="Peptidase_S9"/>
    <property type="match status" value="1"/>
</dbReference>
<dbReference type="Gene3D" id="2.140.10.30">
    <property type="entry name" value="Dipeptidylpeptidase IV, N-terminal domain"/>
    <property type="match status" value="1"/>
</dbReference>
<dbReference type="EMBL" id="FODD01000044">
    <property type="protein sequence ID" value="SEO80220.1"/>
    <property type="molecule type" value="Genomic_DNA"/>
</dbReference>
<dbReference type="GO" id="GO:0008236">
    <property type="term" value="F:serine-type peptidase activity"/>
    <property type="evidence" value="ECO:0007669"/>
    <property type="project" value="InterPro"/>
</dbReference>
<evidence type="ECO:0000259" key="2">
    <source>
        <dbReference type="Pfam" id="PF00326"/>
    </source>
</evidence>
<dbReference type="Gene3D" id="3.40.50.1820">
    <property type="entry name" value="alpha/beta hydrolase"/>
    <property type="match status" value="1"/>
</dbReference>
<dbReference type="SUPFAM" id="SSF53474">
    <property type="entry name" value="alpha/beta-Hydrolases"/>
    <property type="match status" value="1"/>
</dbReference>
<evidence type="ECO:0000313" key="4">
    <source>
        <dbReference type="EMBL" id="SEO80220.1"/>
    </source>
</evidence>
<feature type="domain" description="Peptidase S9 prolyl oligopeptidase catalytic" evidence="2">
    <location>
        <begin position="481"/>
        <end position="678"/>
    </location>
</feature>
<protein>
    <submittedName>
        <fullName evidence="4">Dipeptidyl-peptidase-4</fullName>
    </submittedName>
</protein>
<evidence type="ECO:0000256" key="1">
    <source>
        <dbReference type="SAM" id="MobiDB-lite"/>
    </source>
</evidence>
<dbReference type="InterPro" id="IPR002469">
    <property type="entry name" value="Peptidase_S9B_N"/>
</dbReference>
<dbReference type="InterPro" id="IPR001375">
    <property type="entry name" value="Peptidase_S9_cat"/>
</dbReference>
<accession>A0A1H8SN58</accession>
<dbReference type="PANTHER" id="PTHR11731">
    <property type="entry name" value="PROTEASE FAMILY S9B,C DIPEPTIDYL-PEPTIDASE IV-RELATED"/>
    <property type="match status" value="1"/>
</dbReference>
<dbReference type="GO" id="GO:0008239">
    <property type="term" value="F:dipeptidyl-peptidase activity"/>
    <property type="evidence" value="ECO:0007669"/>
    <property type="project" value="TreeGrafter"/>
</dbReference>
<dbReference type="Proteomes" id="UP000181951">
    <property type="component" value="Unassembled WGS sequence"/>
</dbReference>
<name>A0A1H8SN58_9ACTN</name>
<dbReference type="GO" id="GO:0006508">
    <property type="term" value="P:proteolysis"/>
    <property type="evidence" value="ECO:0007669"/>
    <property type="project" value="InterPro"/>
</dbReference>
<evidence type="ECO:0000259" key="3">
    <source>
        <dbReference type="Pfam" id="PF00930"/>
    </source>
</evidence>
<reference evidence="4 5" key="1">
    <citation type="submission" date="2016-10" db="EMBL/GenBank/DDBJ databases">
        <authorList>
            <person name="de Groot N.N."/>
        </authorList>
    </citation>
    <scope>NUCLEOTIDE SEQUENCE [LARGE SCALE GENOMIC DNA]</scope>
    <source>
        <strain evidence="4 5">CGMCC 4.2026</strain>
    </source>
</reference>
<proteinExistence type="predicted"/>
<evidence type="ECO:0000313" key="5">
    <source>
        <dbReference type="Proteomes" id="UP000181951"/>
    </source>
</evidence>
<feature type="region of interest" description="Disordered" evidence="1">
    <location>
        <begin position="677"/>
        <end position="715"/>
    </location>
</feature>
<feature type="domain" description="Dipeptidylpeptidase IV N-terminal" evidence="3">
    <location>
        <begin position="115"/>
        <end position="298"/>
    </location>
</feature>
<keyword evidence="5" id="KW-1185">Reference proteome</keyword>
<feature type="region of interest" description="Disordered" evidence="1">
    <location>
        <begin position="397"/>
        <end position="421"/>
    </location>
</feature>
<dbReference type="Pfam" id="PF00930">
    <property type="entry name" value="DPPIV_N"/>
    <property type="match status" value="1"/>
</dbReference>
<dbReference type="RefSeq" id="WP_075018068.1">
    <property type="nucleotide sequence ID" value="NZ_FODD01000044.1"/>
</dbReference>
<dbReference type="SUPFAM" id="SSF82171">
    <property type="entry name" value="DPP6 N-terminal domain-like"/>
    <property type="match status" value="1"/>
</dbReference>
<dbReference type="AlphaFoldDB" id="A0A1H8SN58"/>
<dbReference type="PANTHER" id="PTHR11731:SF193">
    <property type="entry name" value="DIPEPTIDYL PEPTIDASE 9"/>
    <property type="match status" value="1"/>
</dbReference>
<dbReference type="STRING" id="310780.SAMN05216267_104423"/>
<dbReference type="InterPro" id="IPR029058">
    <property type="entry name" value="AB_hydrolase_fold"/>
</dbReference>
<sequence>MATDPASLPEQLVRTRRFTLGQPARFTVSADGGTVLFLRSRAGHDPVACLWALDVRSGAERVLADPAELCPDAPGSGIGWYGADSDGRVAAFALGGALWTLEVHGGRPRKLVTAGQVAEPRPDPAGRRIGYLAGGALRVVDVAGGGDRAVASPDGPHVEFGIGEHTAAVAADEARGFWWAPDGGRLLVARVDSARVPLWHVAGSDDPAEPPKKVRCTAVGEPHAEVSLWIAGLDGTRIRVAHDADAFPYLVGAVWDAHGPCAVVASRDQRRVRTLAIDPADGATSVLAEQHDPRWVALVPGLPARTASGVLLGHADGDGTRRLTADGRPVSPPGLHLRAVLGTEGDDVVFTASDDPAETHLWVWRAPDSGPRRLSGGPGVHSGVRRGGTLVRVAAGTRPHGRAQAVREGRPPLDVRSAGEPPALEARPTRLVLGPRELRADLYLPSWHRPGSGRLPVLLDPYGGPKRQRVTAAPDWRAPVSQWFAEQGFAVLVADGRGTPGRGPDWERAVHGDLFGPVLDDQVTALHEAVRRCADLDPSRVGIRGSSFGGTLAALAVLRRPDCFHAAVAASAVTDQRLFHARSRERFLGHPEAFPERYDAWSVVRAAGGLDRPLLLIHGLADTTVHPANAVRLSRALLAAERPHELLLLPGVGHQVVGSSATVEVLRRQSAFLRGHLGVRGRDGRPPLGSGQQPSLPAAGTVSEGSPSVARRTSL</sequence>